<evidence type="ECO:0000256" key="4">
    <source>
        <dbReference type="ARBA" id="ARBA00022912"/>
    </source>
</evidence>
<dbReference type="Proteomes" id="UP000824232">
    <property type="component" value="Unassembled WGS sequence"/>
</dbReference>
<dbReference type="PRINTS" id="PR00719">
    <property type="entry name" value="LMWPTPASE"/>
</dbReference>
<dbReference type="Pfam" id="PF01451">
    <property type="entry name" value="LMWPc"/>
    <property type="match status" value="1"/>
</dbReference>
<feature type="domain" description="Phosphotyrosine protein phosphatase I" evidence="7">
    <location>
        <begin position="2"/>
        <end position="145"/>
    </location>
</feature>
<dbReference type="SMART" id="SM00226">
    <property type="entry name" value="LMWPc"/>
    <property type="match status" value="1"/>
</dbReference>
<organism evidence="8 9">
    <name type="scientific">Candidatus Onthousia excrementipullorum</name>
    <dbReference type="NCBI Taxonomy" id="2840884"/>
    <lineage>
        <taxon>Bacteria</taxon>
        <taxon>Bacillati</taxon>
        <taxon>Bacillota</taxon>
        <taxon>Bacilli</taxon>
        <taxon>Candidatus Onthousia</taxon>
    </lineage>
</organism>
<name>A0A9D1J3N7_9FIRM</name>
<accession>A0A9D1J3N7</accession>
<dbReference type="EMBL" id="DVHC01000064">
    <property type="protein sequence ID" value="HIR59752.1"/>
    <property type="molecule type" value="Genomic_DNA"/>
</dbReference>
<dbReference type="PANTHER" id="PTHR11717">
    <property type="entry name" value="LOW MOLECULAR WEIGHT PROTEIN TYROSINE PHOSPHATASE"/>
    <property type="match status" value="1"/>
</dbReference>
<evidence type="ECO:0000256" key="2">
    <source>
        <dbReference type="ARBA" id="ARBA00013064"/>
    </source>
</evidence>
<dbReference type="InterPro" id="IPR017867">
    <property type="entry name" value="Tyr_phospatase_low_mol_wt"/>
</dbReference>
<dbReference type="GO" id="GO:0004725">
    <property type="term" value="F:protein tyrosine phosphatase activity"/>
    <property type="evidence" value="ECO:0007669"/>
    <property type="project" value="UniProtKB-EC"/>
</dbReference>
<protein>
    <recommendedName>
        <fullName evidence="2">protein-tyrosine-phosphatase</fullName>
        <ecNumber evidence="2">3.1.3.48</ecNumber>
    </recommendedName>
</protein>
<dbReference type="PANTHER" id="PTHR11717:SF7">
    <property type="entry name" value="LOW MOLECULAR WEIGHT PHOSPHOTYROSINE PROTEIN PHOSPHATASE"/>
    <property type="match status" value="1"/>
</dbReference>
<evidence type="ECO:0000313" key="8">
    <source>
        <dbReference type="EMBL" id="HIR59752.1"/>
    </source>
</evidence>
<dbReference type="CDD" id="cd16343">
    <property type="entry name" value="LMWPTP"/>
    <property type="match status" value="1"/>
</dbReference>
<evidence type="ECO:0000256" key="3">
    <source>
        <dbReference type="ARBA" id="ARBA00022801"/>
    </source>
</evidence>
<feature type="active site" evidence="6">
    <location>
        <position position="14"/>
    </location>
</feature>
<evidence type="ECO:0000256" key="5">
    <source>
        <dbReference type="ARBA" id="ARBA00051722"/>
    </source>
</evidence>
<feature type="active site" description="Proton donor" evidence="6">
    <location>
        <position position="121"/>
    </location>
</feature>
<dbReference type="AlphaFoldDB" id="A0A9D1J3N7"/>
<evidence type="ECO:0000259" key="7">
    <source>
        <dbReference type="SMART" id="SM00226"/>
    </source>
</evidence>
<evidence type="ECO:0000256" key="1">
    <source>
        <dbReference type="ARBA" id="ARBA00011063"/>
    </source>
</evidence>
<keyword evidence="4" id="KW-0904">Protein phosphatase</keyword>
<comment type="catalytic activity">
    <reaction evidence="5">
        <text>O-phospho-L-tyrosyl-[protein] + H2O = L-tyrosyl-[protein] + phosphate</text>
        <dbReference type="Rhea" id="RHEA:10684"/>
        <dbReference type="Rhea" id="RHEA-COMP:10136"/>
        <dbReference type="Rhea" id="RHEA-COMP:20101"/>
        <dbReference type="ChEBI" id="CHEBI:15377"/>
        <dbReference type="ChEBI" id="CHEBI:43474"/>
        <dbReference type="ChEBI" id="CHEBI:46858"/>
        <dbReference type="ChEBI" id="CHEBI:61978"/>
        <dbReference type="EC" id="3.1.3.48"/>
    </reaction>
</comment>
<evidence type="ECO:0000256" key="6">
    <source>
        <dbReference type="PIRSR" id="PIRSR617867-1"/>
    </source>
</evidence>
<dbReference type="InterPro" id="IPR023485">
    <property type="entry name" value="Ptyr_pPase"/>
</dbReference>
<comment type="similarity">
    <text evidence="1">Belongs to the low molecular weight phosphotyrosine protein phosphatase family.</text>
</comment>
<feature type="active site" description="Nucleophile" evidence="6">
    <location>
        <position position="8"/>
    </location>
</feature>
<evidence type="ECO:0000313" key="9">
    <source>
        <dbReference type="Proteomes" id="UP000824232"/>
    </source>
</evidence>
<gene>
    <name evidence="8" type="ORF">IAB38_06845</name>
</gene>
<proteinExistence type="inferred from homology"/>
<sequence length="151" mass="17834">MIRVCFVCLGNICRSPMAEFIFKDLVKKEGLENEFLVESRGTCDDEIGNDIHPGTKSILDKHNIPYTRHYATRLLKSDYEKFDYFIGMDNYNVLSMKKLFGTDKKVYKLLDFTKHSKEIDDPWYTHNFTITYEEVDKGCRALLKYIESKYK</sequence>
<keyword evidence="3" id="KW-0378">Hydrolase</keyword>
<dbReference type="InterPro" id="IPR050438">
    <property type="entry name" value="LMW_PTPase"/>
</dbReference>
<dbReference type="SUPFAM" id="SSF52788">
    <property type="entry name" value="Phosphotyrosine protein phosphatases I"/>
    <property type="match status" value="1"/>
</dbReference>
<reference evidence="8" key="2">
    <citation type="journal article" date="2021" name="PeerJ">
        <title>Extensive microbial diversity within the chicken gut microbiome revealed by metagenomics and culture.</title>
        <authorList>
            <person name="Gilroy R."/>
            <person name="Ravi A."/>
            <person name="Getino M."/>
            <person name="Pursley I."/>
            <person name="Horton D.L."/>
            <person name="Alikhan N.F."/>
            <person name="Baker D."/>
            <person name="Gharbi K."/>
            <person name="Hall N."/>
            <person name="Watson M."/>
            <person name="Adriaenssens E.M."/>
            <person name="Foster-Nyarko E."/>
            <person name="Jarju S."/>
            <person name="Secka A."/>
            <person name="Antonio M."/>
            <person name="Oren A."/>
            <person name="Chaudhuri R.R."/>
            <person name="La Ragione R."/>
            <person name="Hildebrand F."/>
            <person name="Pallen M.J."/>
        </authorList>
    </citation>
    <scope>NUCLEOTIDE SEQUENCE</scope>
    <source>
        <strain evidence="8">CHK184-20233</strain>
    </source>
</reference>
<dbReference type="InterPro" id="IPR036196">
    <property type="entry name" value="Ptyr_pPase_sf"/>
</dbReference>
<comment type="caution">
    <text evidence="8">The sequence shown here is derived from an EMBL/GenBank/DDBJ whole genome shotgun (WGS) entry which is preliminary data.</text>
</comment>
<dbReference type="Gene3D" id="3.40.50.2300">
    <property type="match status" value="1"/>
</dbReference>
<dbReference type="EC" id="3.1.3.48" evidence="2"/>
<reference evidence="8" key="1">
    <citation type="submission" date="2020-10" db="EMBL/GenBank/DDBJ databases">
        <authorList>
            <person name="Gilroy R."/>
        </authorList>
    </citation>
    <scope>NUCLEOTIDE SEQUENCE</scope>
    <source>
        <strain evidence="8">CHK184-20233</strain>
    </source>
</reference>